<keyword evidence="5" id="KW-1133">Transmembrane helix</keyword>
<dbReference type="GO" id="GO:0015020">
    <property type="term" value="F:glucuronosyltransferase activity"/>
    <property type="evidence" value="ECO:0007669"/>
    <property type="project" value="UniProtKB-EC"/>
</dbReference>
<dbReference type="CDD" id="cd03784">
    <property type="entry name" value="GT1_Gtf-like"/>
    <property type="match status" value="1"/>
</dbReference>
<evidence type="ECO:0000256" key="2">
    <source>
        <dbReference type="ARBA" id="ARBA00022676"/>
    </source>
</evidence>
<dbReference type="PANTHER" id="PTHR48043:SF145">
    <property type="entry name" value="FI06409P-RELATED"/>
    <property type="match status" value="1"/>
</dbReference>
<evidence type="ECO:0000256" key="4">
    <source>
        <dbReference type="RuleBase" id="RU003718"/>
    </source>
</evidence>
<name>A0A0B7BQV3_9EUPU</name>
<sequence>MQDIQIHSVRKLLMITATFLTLTVATNAKTVVFFPPPSTSYIVYHTNVAGELTSMGHDVWICVPHFLISKDLVKDKSVKVLEYGEYLGDLETKIFRNTKMASKFWDKDYAIEPVTFYYYAAEFTKAAHEILSDKSFLNTLRALKPDLFVIESIPFNVNMVVLPYMLDVPFALIGTFHDVALSRVPFSVVAPYFPDDKLSDKMSFVQRLQNFVFYIIQISFDLFYDSNLVTKFAPHKPYKSLNDLAATAEIFIAEVDHILDYPRSMLPNTKLIGGSSASPVKPLVGDFKKFVDQSKRGIIVVSFGGHVMSIPQTIASKLLSAFQQLDLDVVWRVNITSPDPSRIMTSKWIPQNDLLGHEKTKLFISHCGKNGQYEALYHAVPILCLPIYGDQGYNSQRVLVKELGLRADMRTASADDLASMIKQIVYDGKYARNMKKASDLYRKLYKVPKKEAAFWLDHVMEYGGAYMRSTAQQMPWYQIFVLDVLAFLFAIVIFIFLSLYFLIKKCYQCFRGASVKPVKSVKQKSKKQ</sequence>
<comment type="catalytic activity">
    <reaction evidence="5">
        <text>glucuronate acceptor + UDP-alpha-D-glucuronate = acceptor beta-D-glucuronoside + UDP + H(+)</text>
        <dbReference type="Rhea" id="RHEA:21032"/>
        <dbReference type="ChEBI" id="CHEBI:15378"/>
        <dbReference type="ChEBI" id="CHEBI:58052"/>
        <dbReference type="ChEBI" id="CHEBI:58223"/>
        <dbReference type="ChEBI" id="CHEBI:132367"/>
        <dbReference type="ChEBI" id="CHEBI:132368"/>
        <dbReference type="EC" id="2.4.1.17"/>
    </reaction>
</comment>
<dbReference type="InterPro" id="IPR002213">
    <property type="entry name" value="UDP_glucos_trans"/>
</dbReference>
<keyword evidence="2 4" id="KW-0328">Glycosyltransferase</keyword>
<dbReference type="PANTHER" id="PTHR48043">
    <property type="entry name" value="EG:EG0003.4 PROTEIN-RELATED"/>
    <property type="match status" value="1"/>
</dbReference>
<accession>A0A0B7BQV3</accession>
<dbReference type="SUPFAM" id="SSF53756">
    <property type="entry name" value="UDP-Glycosyltransferase/glycogen phosphorylase"/>
    <property type="match status" value="1"/>
</dbReference>
<keyword evidence="3 4" id="KW-0808">Transferase</keyword>
<evidence type="ECO:0000313" key="6">
    <source>
        <dbReference type="EMBL" id="CEK95647.1"/>
    </source>
</evidence>
<keyword evidence="5" id="KW-0472">Membrane</keyword>
<keyword evidence="5" id="KW-0812">Transmembrane</keyword>
<organism evidence="7">
    <name type="scientific">Arion vulgaris</name>
    <dbReference type="NCBI Taxonomy" id="1028688"/>
    <lineage>
        <taxon>Eukaryota</taxon>
        <taxon>Metazoa</taxon>
        <taxon>Spiralia</taxon>
        <taxon>Lophotrochozoa</taxon>
        <taxon>Mollusca</taxon>
        <taxon>Gastropoda</taxon>
        <taxon>Heterobranchia</taxon>
        <taxon>Euthyneura</taxon>
        <taxon>Panpulmonata</taxon>
        <taxon>Eupulmonata</taxon>
        <taxon>Stylommatophora</taxon>
        <taxon>Helicina</taxon>
        <taxon>Arionoidea</taxon>
        <taxon>Arionidae</taxon>
        <taxon>Arion</taxon>
    </lineage>
</organism>
<evidence type="ECO:0000256" key="1">
    <source>
        <dbReference type="ARBA" id="ARBA00009995"/>
    </source>
</evidence>
<protein>
    <recommendedName>
        <fullName evidence="5">UDP-glucuronosyltransferase</fullName>
        <ecNumber evidence="5">2.4.1.17</ecNumber>
    </recommendedName>
</protein>
<comment type="similarity">
    <text evidence="1 4">Belongs to the UDP-glycosyltransferase family.</text>
</comment>
<gene>
    <name evidence="7" type="primary">ORF208224</name>
    <name evidence="6" type="synonym">ORF208195</name>
</gene>
<evidence type="ECO:0000256" key="3">
    <source>
        <dbReference type="ARBA" id="ARBA00022679"/>
    </source>
</evidence>
<dbReference type="EMBL" id="HACG01048794">
    <property type="protein sequence ID" value="CEK95659.1"/>
    <property type="molecule type" value="Transcribed_RNA"/>
</dbReference>
<dbReference type="EC" id="2.4.1.17" evidence="5"/>
<dbReference type="GO" id="GO:0016020">
    <property type="term" value="C:membrane"/>
    <property type="evidence" value="ECO:0007669"/>
    <property type="project" value="UniProtKB-SubCell"/>
</dbReference>
<proteinExistence type="inferred from homology"/>
<comment type="subcellular location">
    <subcellularLocation>
        <location evidence="5">Membrane</location>
        <topology evidence="5">Single-pass membrane protein</topology>
    </subcellularLocation>
</comment>
<dbReference type="AlphaFoldDB" id="A0A0B7BQV3"/>
<evidence type="ECO:0000256" key="5">
    <source>
        <dbReference type="RuleBase" id="RU362059"/>
    </source>
</evidence>
<dbReference type="InterPro" id="IPR050271">
    <property type="entry name" value="UDP-glycosyltransferase"/>
</dbReference>
<reference evidence="7" key="1">
    <citation type="submission" date="2014-12" db="EMBL/GenBank/DDBJ databases">
        <title>Insight into the proteome of Arion vulgaris.</title>
        <authorList>
            <person name="Aradska J."/>
            <person name="Bulat T."/>
            <person name="Smidak R."/>
            <person name="Sarate P."/>
            <person name="Gangsoo J."/>
            <person name="Sialana F."/>
            <person name="Bilban M."/>
            <person name="Lubec G."/>
        </authorList>
    </citation>
    <scope>NUCLEOTIDE SEQUENCE</scope>
    <source>
        <tissue evidence="7">Skin</tissue>
    </source>
</reference>
<evidence type="ECO:0000313" key="7">
    <source>
        <dbReference type="EMBL" id="CEK95659.1"/>
    </source>
</evidence>
<dbReference type="InterPro" id="IPR035595">
    <property type="entry name" value="UDP_glycos_trans_CS"/>
</dbReference>
<dbReference type="Pfam" id="PF00201">
    <property type="entry name" value="UDPGT"/>
    <property type="match status" value="1"/>
</dbReference>
<dbReference type="EMBL" id="HACG01048782">
    <property type="protein sequence ID" value="CEK95647.1"/>
    <property type="molecule type" value="Transcribed_RNA"/>
</dbReference>
<dbReference type="PROSITE" id="PS00375">
    <property type="entry name" value="UDPGT"/>
    <property type="match status" value="1"/>
</dbReference>
<dbReference type="Gene3D" id="3.40.50.2000">
    <property type="entry name" value="Glycogen Phosphorylase B"/>
    <property type="match status" value="2"/>
</dbReference>
<dbReference type="FunFam" id="3.40.50.2000:FF:000021">
    <property type="entry name" value="UDP-glucuronosyltransferase"/>
    <property type="match status" value="1"/>
</dbReference>
<feature type="transmembrane region" description="Helical" evidence="5">
    <location>
        <begin position="476"/>
        <end position="503"/>
    </location>
</feature>